<dbReference type="OrthoDB" id="965844at2"/>
<evidence type="ECO:0000259" key="2">
    <source>
        <dbReference type="PROSITE" id="PS50043"/>
    </source>
</evidence>
<evidence type="ECO:0000256" key="1">
    <source>
        <dbReference type="ARBA" id="ARBA00023125"/>
    </source>
</evidence>
<dbReference type="PANTHER" id="PTHR43214">
    <property type="entry name" value="TWO-COMPONENT RESPONSE REGULATOR"/>
    <property type="match status" value="1"/>
</dbReference>
<evidence type="ECO:0000313" key="3">
    <source>
        <dbReference type="EMBL" id="KIO44503.1"/>
    </source>
</evidence>
<dbReference type="SUPFAM" id="SSF46894">
    <property type="entry name" value="C-terminal effector domain of the bipartite response regulators"/>
    <property type="match status" value="1"/>
</dbReference>
<dbReference type="PANTHER" id="PTHR43214:SF43">
    <property type="entry name" value="TWO-COMPONENT RESPONSE REGULATOR"/>
    <property type="match status" value="1"/>
</dbReference>
<dbReference type="AlphaFoldDB" id="A0A0C3MDL7"/>
<proteinExistence type="predicted"/>
<keyword evidence="6" id="KW-1185">Reference proteome</keyword>
<dbReference type="InterPro" id="IPR000792">
    <property type="entry name" value="Tscrpt_reg_LuxR_C"/>
</dbReference>
<protein>
    <submittedName>
        <fullName evidence="3">Transcriptional regulator</fullName>
    </submittedName>
</protein>
<dbReference type="GO" id="GO:0006355">
    <property type="term" value="P:regulation of DNA-templated transcription"/>
    <property type="evidence" value="ECO:0007669"/>
    <property type="project" value="InterPro"/>
</dbReference>
<dbReference type="Pfam" id="PF00196">
    <property type="entry name" value="GerE"/>
    <property type="match status" value="1"/>
</dbReference>
<accession>A0A0C3MDL7</accession>
<reference evidence="4 5" key="2">
    <citation type="submission" date="2014-07" db="EMBL/GenBank/DDBJ databases">
        <title>Porphyromonadaceae bacterium OUH 334697 = ATCC BAA-2682 = DSM 28341 draft genome.</title>
        <authorList>
            <person name="Sydenham T.V."/>
            <person name="Hasman H."/>
            <person name="Justesen U.S."/>
        </authorList>
    </citation>
    <scope>NUCLEOTIDE SEQUENCE [LARGE SCALE GENOMIC DNA]</scope>
    <source>
        <strain evidence="4 5">OUH 334697</strain>
    </source>
</reference>
<keyword evidence="1" id="KW-0238">DNA-binding</keyword>
<name>A0A0C3MDL7_9PORP</name>
<evidence type="ECO:0000313" key="4">
    <source>
        <dbReference type="EMBL" id="KIO45240.1"/>
    </source>
</evidence>
<comment type="caution">
    <text evidence="3">The sequence shown here is derived from an EMBL/GenBank/DDBJ whole genome shotgun (WGS) entry which is preliminary data.</text>
</comment>
<dbReference type="SMART" id="SM00421">
    <property type="entry name" value="HTH_LUXR"/>
    <property type="match status" value="1"/>
</dbReference>
<evidence type="ECO:0000313" key="5">
    <source>
        <dbReference type="Proteomes" id="UP000031937"/>
    </source>
</evidence>
<dbReference type="PRINTS" id="PR00038">
    <property type="entry name" value="HTHLUXR"/>
</dbReference>
<dbReference type="RefSeq" id="WP_041503199.1">
    <property type="nucleotide sequence ID" value="NZ_JPIT01000018.1"/>
</dbReference>
<organism evidence="3 6">
    <name type="scientific">Sanguibacteroides justesenii</name>
    <dbReference type="NCBI Taxonomy" id="1547597"/>
    <lineage>
        <taxon>Bacteria</taxon>
        <taxon>Pseudomonadati</taxon>
        <taxon>Bacteroidota</taxon>
        <taxon>Bacteroidia</taxon>
        <taxon>Bacteroidales</taxon>
        <taxon>Porphyromonadaceae</taxon>
        <taxon>Sanguibacteroides</taxon>
    </lineage>
</organism>
<dbReference type="GO" id="GO:0003677">
    <property type="term" value="F:DNA binding"/>
    <property type="evidence" value="ECO:0007669"/>
    <property type="project" value="UniProtKB-KW"/>
</dbReference>
<sequence>MSELIIADLQDITKAGLLFLSQKLKGFKTISEVKNKEELIQRLTSDPEAVVIIDYMLFDFVDINELLKIKERFQQAKWILFSENLSDDILNKLLFSTHSFSAILKSCSNEEITCALKCSTCGERFICNRICNKLLTIKSSGLQIQNKLTPTEKDILKEIASGKTTKEIAHGRKLSFHTILTHRKNIFRKIGVRNAYEATKYAIRTRLVNPDDYLS</sequence>
<dbReference type="PROSITE" id="PS50043">
    <property type="entry name" value="HTH_LUXR_2"/>
    <property type="match status" value="1"/>
</dbReference>
<dbReference type="CDD" id="cd06170">
    <property type="entry name" value="LuxR_C_like"/>
    <property type="match status" value="1"/>
</dbReference>
<dbReference type="EMBL" id="JPIU01000039">
    <property type="protein sequence ID" value="KIO44503.1"/>
    <property type="molecule type" value="Genomic_DNA"/>
</dbReference>
<evidence type="ECO:0000313" key="6">
    <source>
        <dbReference type="Proteomes" id="UP000031980"/>
    </source>
</evidence>
<dbReference type="Proteomes" id="UP000031980">
    <property type="component" value="Unassembled WGS sequence"/>
</dbReference>
<gene>
    <name evidence="3" type="ORF">BA92_09935</name>
    <name evidence="4" type="ORF">IE90_07390</name>
</gene>
<dbReference type="InterPro" id="IPR016032">
    <property type="entry name" value="Sig_transdc_resp-reg_C-effctor"/>
</dbReference>
<feature type="domain" description="HTH luxR-type" evidence="2">
    <location>
        <begin position="141"/>
        <end position="206"/>
    </location>
</feature>
<reference evidence="3 6" key="1">
    <citation type="submission" date="2014-07" db="EMBL/GenBank/DDBJ databases">
        <title>Porphyromonadaceae bacterium OUH 308042 = ATCC BAA-2681 = DSM 28342 draft genome.</title>
        <authorList>
            <person name="Sydenham T.V."/>
            <person name="Hasman H."/>
            <person name="Justensen U.S."/>
        </authorList>
    </citation>
    <scope>NUCLEOTIDE SEQUENCE [LARGE SCALE GENOMIC DNA]</scope>
    <source>
        <strain evidence="3 6">OUH 308042</strain>
    </source>
</reference>
<dbReference type="EMBL" id="JPIT01000018">
    <property type="protein sequence ID" value="KIO45240.1"/>
    <property type="molecule type" value="Genomic_DNA"/>
</dbReference>
<dbReference type="Gene3D" id="3.40.50.2300">
    <property type="match status" value="1"/>
</dbReference>
<dbReference type="Proteomes" id="UP000031937">
    <property type="component" value="Unassembled WGS sequence"/>
</dbReference>
<dbReference type="InterPro" id="IPR039420">
    <property type="entry name" value="WalR-like"/>
</dbReference>